<name>A0ACC3NBC5_9PEZI</name>
<proteinExistence type="predicted"/>
<sequence length="490" mass="53418">MSSLVEKLTAEGTGEPAGWLNELVAQLWPNVNVAGSRMVKDIVEPMFKTMLPGPLSSLHFTKIDFGHVPFKFSNVKVTKTEVDGIKLDLNVDWEGRCDIELDADMMPALGVESVQLHGRLSVLLCPLINIIPLIGAAQVSFVNPPLLKLDFTGAANVADFSAIDGAVRDTILGIINSMLTLPNCYLVKLDANNDYFKTYHYPLGIVRITVEQAWGFAEESKGAAKKFFHKLTRAHPDCFAKVDVGAEGSWETTVKNNTVKPSWDETHDFVVSDFDQCIKVSVEDHDVNSNDEVGLGVTTVRELLLAGGKQELVMMHEDEETDGRVSIACQFFRFENSSSSFSASNHKGDGLLCGLATVLIASANGIKGQRDQLTPSVVVTWGSKHRFQTGVKTDAPGTDINNPAWDYCCRMPVSTDMVGGRAEPFRFALMNGEKELGGLEVPFADVQNAPNGVLQSTFAVSDGTSIRASICLRGIVSATMEETNLPMRRK</sequence>
<accession>A0ACC3NBC5</accession>
<gene>
    <name evidence="1" type="ORF">LTR37_008690</name>
</gene>
<evidence type="ECO:0000313" key="2">
    <source>
        <dbReference type="Proteomes" id="UP001281147"/>
    </source>
</evidence>
<dbReference type="Proteomes" id="UP001281147">
    <property type="component" value="Unassembled WGS sequence"/>
</dbReference>
<organism evidence="1 2">
    <name type="scientific">Vermiconidia calcicola</name>
    <dbReference type="NCBI Taxonomy" id="1690605"/>
    <lineage>
        <taxon>Eukaryota</taxon>
        <taxon>Fungi</taxon>
        <taxon>Dikarya</taxon>
        <taxon>Ascomycota</taxon>
        <taxon>Pezizomycotina</taxon>
        <taxon>Dothideomycetes</taxon>
        <taxon>Dothideomycetidae</taxon>
        <taxon>Mycosphaerellales</taxon>
        <taxon>Extremaceae</taxon>
        <taxon>Vermiconidia</taxon>
    </lineage>
</organism>
<reference evidence="1" key="1">
    <citation type="submission" date="2023-07" db="EMBL/GenBank/DDBJ databases">
        <title>Black Yeasts Isolated from many extreme environments.</title>
        <authorList>
            <person name="Coleine C."/>
            <person name="Stajich J.E."/>
            <person name="Selbmann L."/>
        </authorList>
    </citation>
    <scope>NUCLEOTIDE SEQUENCE</scope>
    <source>
        <strain evidence="1">CCFEE 5714</strain>
    </source>
</reference>
<keyword evidence="2" id="KW-1185">Reference proteome</keyword>
<protein>
    <submittedName>
        <fullName evidence="1">Uncharacterized protein</fullName>
    </submittedName>
</protein>
<comment type="caution">
    <text evidence="1">The sequence shown here is derived from an EMBL/GenBank/DDBJ whole genome shotgun (WGS) entry which is preliminary data.</text>
</comment>
<dbReference type="EMBL" id="JAUTXU010000065">
    <property type="protein sequence ID" value="KAK3713005.1"/>
    <property type="molecule type" value="Genomic_DNA"/>
</dbReference>
<evidence type="ECO:0000313" key="1">
    <source>
        <dbReference type="EMBL" id="KAK3713005.1"/>
    </source>
</evidence>